<sequence>MLRRSLLAAPLLGLAAPRAADWSALDATLAGTVEHPGTAGYHYARALNDPRFDAVRPPAVVRCGAPADAYHAVAFARRHGLRVVARSGGHSYVGASTSASALVVDTRRLDAVSYDPASGTAVIGGGARLLDVYEKLGVAGRSIPSGSCGTVGIGGITLGGGIGLASSAYGLTSDVVVAANIVTGDGRYRTVDARREPELFWSLRGGGGGRAGIVTAWRLRTFGVPATVGRFVLTYDWRDAAAVAAGWLRVLARTPERTWSTCQFSSDARGRLGVRVSGFTLGADADLAALTAAIGRDPRTATVTRKAYLPVVRERAGAESGRDVELVGSDVFAAPLPAAAVARVLAVVQRRAAARRPGVAKLKPLTGAVSRIAPGATAFPWRRCHTLMQWLVQPGSGDAATVRDGYAFVDAGHAAVAPWSSGRYVNYVEPGTAALPLYHGQHLAALRRIRAAADPAGTFRTPYAV</sequence>
<evidence type="ECO:0000256" key="1">
    <source>
        <dbReference type="ARBA" id="ARBA00001974"/>
    </source>
</evidence>
<dbReference type="InterPro" id="IPR050416">
    <property type="entry name" value="FAD-linked_Oxidoreductase"/>
</dbReference>
<reference evidence="8" key="1">
    <citation type="submission" date="2021-01" db="EMBL/GenBank/DDBJ databases">
        <title>Whole genome shotgun sequence of Spirilliplanes yamanashiensis NBRC 15828.</title>
        <authorList>
            <person name="Komaki H."/>
            <person name="Tamura T."/>
        </authorList>
    </citation>
    <scope>NUCLEOTIDE SEQUENCE</scope>
    <source>
        <strain evidence="8">NBRC 15828</strain>
    </source>
</reference>
<evidence type="ECO:0000256" key="4">
    <source>
        <dbReference type="ARBA" id="ARBA00022827"/>
    </source>
</evidence>
<evidence type="ECO:0000313" key="8">
    <source>
        <dbReference type="EMBL" id="GIJ00674.1"/>
    </source>
</evidence>
<evidence type="ECO:0000256" key="5">
    <source>
        <dbReference type="ARBA" id="ARBA00023002"/>
    </source>
</evidence>
<keyword evidence="6" id="KW-0732">Signal</keyword>
<dbReference type="PANTHER" id="PTHR42973">
    <property type="entry name" value="BINDING OXIDOREDUCTASE, PUTATIVE (AFU_ORTHOLOGUE AFUA_1G17690)-RELATED"/>
    <property type="match status" value="1"/>
</dbReference>
<comment type="cofactor">
    <cofactor evidence="1">
        <name>FAD</name>
        <dbReference type="ChEBI" id="CHEBI:57692"/>
    </cofactor>
</comment>
<keyword evidence="9" id="KW-1185">Reference proteome</keyword>
<dbReference type="InterPro" id="IPR036318">
    <property type="entry name" value="FAD-bd_PCMH-like_sf"/>
</dbReference>
<protein>
    <submittedName>
        <fullName evidence="8">Oxidoreductase</fullName>
    </submittedName>
</protein>
<evidence type="ECO:0000256" key="2">
    <source>
        <dbReference type="ARBA" id="ARBA00005466"/>
    </source>
</evidence>
<dbReference type="Pfam" id="PF01565">
    <property type="entry name" value="FAD_binding_4"/>
    <property type="match status" value="1"/>
</dbReference>
<dbReference type="GO" id="GO:0016491">
    <property type="term" value="F:oxidoreductase activity"/>
    <property type="evidence" value="ECO:0007669"/>
    <property type="project" value="UniProtKB-KW"/>
</dbReference>
<dbReference type="EMBL" id="BOOY01000001">
    <property type="protein sequence ID" value="GIJ00674.1"/>
    <property type="molecule type" value="Genomic_DNA"/>
</dbReference>
<evidence type="ECO:0000256" key="3">
    <source>
        <dbReference type="ARBA" id="ARBA00022630"/>
    </source>
</evidence>
<dbReference type="SUPFAM" id="SSF56176">
    <property type="entry name" value="FAD-binding/transporter-associated domain-like"/>
    <property type="match status" value="1"/>
</dbReference>
<dbReference type="PROSITE" id="PS51387">
    <property type="entry name" value="FAD_PCMH"/>
    <property type="match status" value="1"/>
</dbReference>
<keyword evidence="3" id="KW-0285">Flavoprotein</keyword>
<comment type="caution">
    <text evidence="8">The sequence shown here is derived from an EMBL/GenBank/DDBJ whole genome shotgun (WGS) entry which is preliminary data.</text>
</comment>
<dbReference type="InterPro" id="IPR016169">
    <property type="entry name" value="FAD-bd_PCMH_sub2"/>
</dbReference>
<keyword evidence="5" id="KW-0560">Oxidoreductase</keyword>
<organism evidence="8 9">
    <name type="scientific">Spirilliplanes yamanashiensis</name>
    <dbReference type="NCBI Taxonomy" id="42233"/>
    <lineage>
        <taxon>Bacteria</taxon>
        <taxon>Bacillati</taxon>
        <taxon>Actinomycetota</taxon>
        <taxon>Actinomycetes</taxon>
        <taxon>Micromonosporales</taxon>
        <taxon>Micromonosporaceae</taxon>
        <taxon>Spirilliplanes</taxon>
    </lineage>
</organism>
<dbReference type="AlphaFoldDB" id="A0A8J4DG73"/>
<dbReference type="Proteomes" id="UP000652013">
    <property type="component" value="Unassembled WGS sequence"/>
</dbReference>
<dbReference type="Gene3D" id="3.30.465.10">
    <property type="match status" value="1"/>
</dbReference>
<evidence type="ECO:0000256" key="6">
    <source>
        <dbReference type="SAM" id="SignalP"/>
    </source>
</evidence>
<feature type="signal peptide" evidence="6">
    <location>
        <begin position="1"/>
        <end position="20"/>
    </location>
</feature>
<keyword evidence="4" id="KW-0274">FAD</keyword>
<dbReference type="GO" id="GO:0071949">
    <property type="term" value="F:FAD binding"/>
    <property type="evidence" value="ECO:0007669"/>
    <property type="project" value="InterPro"/>
</dbReference>
<feature type="chain" id="PRO_5035162416" evidence="6">
    <location>
        <begin position="21"/>
        <end position="465"/>
    </location>
</feature>
<name>A0A8J4DG73_9ACTN</name>
<evidence type="ECO:0000259" key="7">
    <source>
        <dbReference type="PROSITE" id="PS51387"/>
    </source>
</evidence>
<accession>A0A8J4DG73</accession>
<evidence type="ECO:0000313" key="9">
    <source>
        <dbReference type="Proteomes" id="UP000652013"/>
    </source>
</evidence>
<gene>
    <name evidence="8" type="ORF">Sya03_00260</name>
</gene>
<dbReference type="PANTHER" id="PTHR42973:SF39">
    <property type="entry name" value="FAD-BINDING PCMH-TYPE DOMAIN-CONTAINING PROTEIN"/>
    <property type="match status" value="1"/>
</dbReference>
<proteinExistence type="inferred from homology"/>
<dbReference type="InterPro" id="IPR016166">
    <property type="entry name" value="FAD-bd_PCMH"/>
</dbReference>
<dbReference type="RefSeq" id="WP_203936021.1">
    <property type="nucleotide sequence ID" value="NZ_BAAAGJ010000024.1"/>
</dbReference>
<dbReference type="Gene3D" id="3.40.462.20">
    <property type="match status" value="1"/>
</dbReference>
<dbReference type="InterPro" id="IPR006094">
    <property type="entry name" value="Oxid_FAD_bind_N"/>
</dbReference>
<feature type="domain" description="FAD-binding PCMH-type" evidence="7">
    <location>
        <begin position="53"/>
        <end position="224"/>
    </location>
</feature>
<comment type="similarity">
    <text evidence="2">Belongs to the oxygen-dependent FAD-linked oxidoreductase family.</text>
</comment>